<feature type="transmembrane region" description="Helical" evidence="1">
    <location>
        <begin position="66"/>
        <end position="87"/>
    </location>
</feature>
<dbReference type="NCBIfam" id="NF033218">
    <property type="entry name" value="anchor_AmaP"/>
    <property type="match status" value="1"/>
</dbReference>
<reference evidence="2 3" key="1">
    <citation type="journal article" date="2019" name="Int. J. Syst. Evol. Microbiol.">
        <title>The Global Catalogue of Microorganisms (GCM) 10K type strain sequencing project: providing services to taxonomists for standard genome sequencing and annotation.</title>
        <authorList>
            <consortium name="The Broad Institute Genomics Platform"/>
            <consortium name="The Broad Institute Genome Sequencing Center for Infectious Disease"/>
            <person name="Wu L."/>
            <person name="Ma J."/>
        </authorList>
    </citation>
    <scope>NUCLEOTIDE SEQUENCE [LARGE SCALE GENOMIC DNA]</scope>
    <source>
        <strain evidence="2 3">JCM 13581</strain>
    </source>
</reference>
<keyword evidence="1" id="KW-1133">Transmembrane helix</keyword>
<keyword evidence="1" id="KW-0812">Transmembrane</keyword>
<keyword evidence="3" id="KW-1185">Reference proteome</keyword>
<name>A0ABN2PD89_9ACTN</name>
<sequence>MLRNVNRVVLGLTGLVLIGAGLAALAGAGDLWRRAGVSPPSGWSWRGPADVVLAREDRTQWRDEGWWWPVVIGVLVVLVLLLLWWLLAQLRRHRLTEVLIDSGDGSGALLRGRALEDVVTAEAESQPGVERAGVTLVGRRTQPWVQVGLLLAPQARPGEAVRTLGEQALEHARVSSGLKTLPAEVRLRSARHGPERVS</sequence>
<evidence type="ECO:0000313" key="2">
    <source>
        <dbReference type="EMBL" id="GAA1918161.1"/>
    </source>
</evidence>
<accession>A0ABN2PD89</accession>
<evidence type="ECO:0000256" key="1">
    <source>
        <dbReference type="SAM" id="Phobius"/>
    </source>
</evidence>
<dbReference type="Proteomes" id="UP001501303">
    <property type="component" value="Unassembled WGS sequence"/>
</dbReference>
<protein>
    <submittedName>
        <fullName evidence="2">Alkaline shock response membrane anchor protein AmaP</fullName>
    </submittedName>
</protein>
<proteinExistence type="predicted"/>
<dbReference type="RefSeq" id="WP_344262263.1">
    <property type="nucleotide sequence ID" value="NZ_BAAAMJ010000030.1"/>
</dbReference>
<evidence type="ECO:0000313" key="3">
    <source>
        <dbReference type="Proteomes" id="UP001501303"/>
    </source>
</evidence>
<comment type="caution">
    <text evidence="2">The sequence shown here is derived from an EMBL/GenBank/DDBJ whole genome shotgun (WGS) entry which is preliminary data.</text>
</comment>
<gene>
    <name evidence="2" type="primary">amaP</name>
    <name evidence="2" type="ORF">GCM10009716_28800</name>
</gene>
<dbReference type="EMBL" id="BAAAMJ010000030">
    <property type="protein sequence ID" value="GAA1918161.1"/>
    <property type="molecule type" value="Genomic_DNA"/>
</dbReference>
<keyword evidence="1" id="KW-0472">Membrane</keyword>
<organism evidence="2 3">
    <name type="scientific">Streptomyces sodiiphilus</name>
    <dbReference type="NCBI Taxonomy" id="226217"/>
    <lineage>
        <taxon>Bacteria</taxon>
        <taxon>Bacillati</taxon>
        <taxon>Actinomycetota</taxon>
        <taxon>Actinomycetes</taxon>
        <taxon>Kitasatosporales</taxon>
        <taxon>Streptomycetaceae</taxon>
        <taxon>Streptomyces</taxon>
    </lineage>
</organism>